<accession>A0A8H5J2D0</accession>
<evidence type="ECO:0000313" key="2">
    <source>
        <dbReference type="Proteomes" id="UP000574317"/>
    </source>
</evidence>
<name>A0A8H5J2D0_9HYPO</name>
<keyword evidence="2" id="KW-1185">Reference proteome</keyword>
<organism evidence="1 2">
    <name type="scientific">Fusarium napiforme</name>
    <dbReference type="NCBI Taxonomy" id="42672"/>
    <lineage>
        <taxon>Eukaryota</taxon>
        <taxon>Fungi</taxon>
        <taxon>Dikarya</taxon>
        <taxon>Ascomycota</taxon>
        <taxon>Pezizomycotina</taxon>
        <taxon>Sordariomycetes</taxon>
        <taxon>Hypocreomycetidae</taxon>
        <taxon>Hypocreales</taxon>
        <taxon>Nectriaceae</taxon>
        <taxon>Fusarium</taxon>
        <taxon>Fusarium fujikuroi species complex</taxon>
    </lineage>
</organism>
<sequence length="264" mass="29041">MGSMAPDVSLQTLAAADGLLAGLIYLSTTEQATAESRITKPFVPHNLQSWKHLEVVWINLENVRQRLRALVLTQSLEGIDVAPDSFVDPFVFFQAAISSLRNTLIGQPPSTLIDVLALYCPCGSALVTNLKLFLDQCGDLFQVLSGRWVTAKHQYSPSSAILDQAKLQCNDVISCIQRMRQGESFQDPFSLGILAIVDLFIQLGYLKTPEDIQEYMIIVGKEIMPDREFVKYCALVVNAVGTAVPSGHRSLSMQPVAAPEPYVK</sequence>
<proteinExistence type="predicted"/>
<dbReference type="EMBL" id="JAAOAO010000337">
    <property type="protein sequence ID" value="KAF5547001.1"/>
    <property type="molecule type" value="Genomic_DNA"/>
</dbReference>
<protein>
    <submittedName>
        <fullName evidence="1">Uncharacterized protein</fullName>
    </submittedName>
</protein>
<evidence type="ECO:0000313" key="1">
    <source>
        <dbReference type="EMBL" id="KAF5547001.1"/>
    </source>
</evidence>
<dbReference type="Proteomes" id="UP000574317">
    <property type="component" value="Unassembled WGS sequence"/>
</dbReference>
<comment type="caution">
    <text evidence="1">The sequence shown here is derived from an EMBL/GenBank/DDBJ whole genome shotgun (WGS) entry which is preliminary data.</text>
</comment>
<reference evidence="1 2" key="1">
    <citation type="submission" date="2020-05" db="EMBL/GenBank/DDBJ databases">
        <title>Identification and distribution of gene clusters putatively required for synthesis of sphingolipid metabolism inhibitors in phylogenetically diverse species of the filamentous fungus Fusarium.</title>
        <authorList>
            <person name="Kim H.-S."/>
            <person name="Busman M."/>
            <person name="Brown D.W."/>
            <person name="Divon H."/>
            <person name="Uhlig S."/>
            <person name="Proctor R.H."/>
        </authorList>
    </citation>
    <scope>NUCLEOTIDE SEQUENCE [LARGE SCALE GENOMIC DNA]</scope>
    <source>
        <strain evidence="1 2">NRRL 25196</strain>
    </source>
</reference>
<gene>
    <name evidence="1" type="ORF">FNAPI_8667</name>
</gene>
<dbReference type="AlphaFoldDB" id="A0A8H5J2D0"/>